<dbReference type="InterPro" id="IPR008201">
    <property type="entry name" value="HepT-like"/>
</dbReference>
<comment type="similarity">
    <text evidence="4">Belongs to the HepT RNase toxin family.</text>
</comment>
<name>A0A2M6XUA9_9BACT</name>
<dbReference type="Gene3D" id="1.20.120.580">
    <property type="entry name" value="bsu32300-like"/>
    <property type="match status" value="1"/>
</dbReference>
<evidence type="ECO:0000256" key="1">
    <source>
        <dbReference type="ARBA" id="ARBA00022649"/>
    </source>
</evidence>
<keyword evidence="2" id="KW-0540">Nuclease</keyword>
<dbReference type="PANTHER" id="PTHR33397">
    <property type="entry name" value="UPF0331 PROTEIN YUTE"/>
    <property type="match status" value="1"/>
</dbReference>
<reference evidence="6" key="1">
    <citation type="submission" date="2017-09" db="EMBL/GenBank/DDBJ databases">
        <title>Depth-based differentiation of microbial function through sediment-hosted aquifers and enrichment of novel symbionts in the deep terrestrial subsurface.</title>
        <authorList>
            <person name="Probst A.J."/>
            <person name="Ladd B."/>
            <person name="Jarett J.K."/>
            <person name="Geller-Mcgrath D.E."/>
            <person name="Sieber C.M.K."/>
            <person name="Emerson J.B."/>
            <person name="Anantharaman K."/>
            <person name="Thomas B.C."/>
            <person name="Malmstrom R."/>
            <person name="Stieglmeier M."/>
            <person name="Klingl A."/>
            <person name="Woyke T."/>
            <person name="Ryan C.M."/>
            <person name="Banfield J.F."/>
        </authorList>
    </citation>
    <scope>NUCLEOTIDE SEQUENCE [LARGE SCALE GENOMIC DNA]</scope>
</reference>
<protein>
    <recommendedName>
        <fullName evidence="7">DUF86 domain-containing protein</fullName>
    </recommendedName>
</protein>
<evidence type="ECO:0000313" key="5">
    <source>
        <dbReference type="EMBL" id="PIU15244.1"/>
    </source>
</evidence>
<evidence type="ECO:0000256" key="4">
    <source>
        <dbReference type="ARBA" id="ARBA00024207"/>
    </source>
</evidence>
<dbReference type="Pfam" id="PF01934">
    <property type="entry name" value="HepT-like"/>
    <property type="match status" value="1"/>
</dbReference>
<dbReference type="InterPro" id="IPR052379">
    <property type="entry name" value="Type_VII_TA_RNase"/>
</dbReference>
<dbReference type="GO" id="GO:0016787">
    <property type="term" value="F:hydrolase activity"/>
    <property type="evidence" value="ECO:0007669"/>
    <property type="project" value="UniProtKB-KW"/>
</dbReference>
<evidence type="ECO:0000313" key="6">
    <source>
        <dbReference type="Proteomes" id="UP000229784"/>
    </source>
</evidence>
<evidence type="ECO:0008006" key="7">
    <source>
        <dbReference type="Google" id="ProtNLM"/>
    </source>
</evidence>
<dbReference type="InterPro" id="IPR037038">
    <property type="entry name" value="HepT-like_sf"/>
</dbReference>
<keyword evidence="3" id="KW-0378">Hydrolase</keyword>
<accession>A0A2M6XUA9</accession>
<evidence type="ECO:0000256" key="2">
    <source>
        <dbReference type="ARBA" id="ARBA00022722"/>
    </source>
</evidence>
<proteinExistence type="inferred from homology"/>
<dbReference type="EMBL" id="PEXQ01000047">
    <property type="protein sequence ID" value="PIU15244.1"/>
    <property type="molecule type" value="Genomic_DNA"/>
</dbReference>
<dbReference type="GO" id="GO:0110001">
    <property type="term" value="C:toxin-antitoxin complex"/>
    <property type="evidence" value="ECO:0007669"/>
    <property type="project" value="InterPro"/>
</dbReference>
<comment type="caution">
    <text evidence="5">The sequence shown here is derived from an EMBL/GenBank/DDBJ whole genome shotgun (WGS) entry which is preliminary data.</text>
</comment>
<organism evidence="5 6">
    <name type="scientific">bacterium (Candidatus Gribaldobacteria) CG08_land_8_20_14_0_20_39_15</name>
    <dbReference type="NCBI Taxonomy" id="2014273"/>
    <lineage>
        <taxon>Bacteria</taxon>
        <taxon>Candidatus Gribaldobacteria</taxon>
    </lineage>
</organism>
<evidence type="ECO:0000256" key="3">
    <source>
        <dbReference type="ARBA" id="ARBA00022801"/>
    </source>
</evidence>
<sequence length="140" mass="16560">MLDKEFIKSKINFIQSELEILSGFKNYSLREIVSDYFKHTVVERIFERVIGDALDINQHIISESGKIQVPNDYKETFLALTNLKILPKKFSEEISKSVGLRNILVHQYRKLNEKLFHKSIKPCLKDYTKYCDYILKFIKP</sequence>
<keyword evidence="1" id="KW-1277">Toxin-antitoxin system</keyword>
<dbReference type="NCBIfam" id="NF047751">
    <property type="entry name" value="HepT_toxin"/>
    <property type="match status" value="1"/>
</dbReference>
<dbReference type="Proteomes" id="UP000229784">
    <property type="component" value="Unassembled WGS sequence"/>
</dbReference>
<dbReference type="AlphaFoldDB" id="A0A2M6XUA9"/>
<dbReference type="GO" id="GO:0004540">
    <property type="term" value="F:RNA nuclease activity"/>
    <property type="evidence" value="ECO:0007669"/>
    <property type="project" value="InterPro"/>
</dbReference>
<gene>
    <name evidence="5" type="ORF">COT20_01870</name>
</gene>
<dbReference type="PANTHER" id="PTHR33397:SF3">
    <property type="entry name" value="MRNA NUCLEASE HEPT"/>
    <property type="match status" value="1"/>
</dbReference>